<accession>A0A1I1TD38</accession>
<gene>
    <name evidence="1" type="ORF">SAMN05216167_105427</name>
</gene>
<sequence length="298" mass="33946">MAYSFNISSAVLSTGRTVYYGTRLNSGESRFVIAYRTKYQDNFGLFNTDTKPGLTYNPNDYRADYGFWADFINPTAFVESKGSFFCLNTYDRAKFTFSFMQYAAHVPNGDFVRYLKKLLQLPLAADYFPRLKLSQGRIHYKNSNETLTQLESDTSTQGLMNYLNPTLSEIENQETISAARMVHWAQNDPQNRLVQVSLAVDFFQANLPRYHHRLGLDRAPVKVCVVVCDILHQGRATFDRIAAALNTNGNWDRAYTNLLTIGDAVYAERINSLRRKITESVNAGLFNKKYDASANSFV</sequence>
<dbReference type="AlphaFoldDB" id="A0A1I1TD38"/>
<dbReference type="OrthoDB" id="3078754at2"/>
<name>A0A1I1TD38_9BACT</name>
<dbReference type="EMBL" id="FOLQ01000005">
    <property type="protein sequence ID" value="SFD56524.1"/>
    <property type="molecule type" value="Genomic_DNA"/>
</dbReference>
<dbReference type="Proteomes" id="UP000198598">
    <property type="component" value="Unassembled WGS sequence"/>
</dbReference>
<dbReference type="RefSeq" id="WP_093828014.1">
    <property type="nucleotide sequence ID" value="NZ_FOLQ01000005.1"/>
</dbReference>
<evidence type="ECO:0000313" key="1">
    <source>
        <dbReference type="EMBL" id="SFD56524.1"/>
    </source>
</evidence>
<organism evidence="1 2">
    <name type="scientific">Spirosoma endophyticum</name>
    <dbReference type="NCBI Taxonomy" id="662367"/>
    <lineage>
        <taxon>Bacteria</taxon>
        <taxon>Pseudomonadati</taxon>
        <taxon>Bacteroidota</taxon>
        <taxon>Cytophagia</taxon>
        <taxon>Cytophagales</taxon>
        <taxon>Cytophagaceae</taxon>
        <taxon>Spirosoma</taxon>
    </lineage>
</organism>
<protein>
    <submittedName>
        <fullName evidence="1">Uncharacterized protein</fullName>
    </submittedName>
</protein>
<keyword evidence="2" id="KW-1185">Reference proteome</keyword>
<reference evidence="1 2" key="1">
    <citation type="submission" date="2016-10" db="EMBL/GenBank/DDBJ databases">
        <authorList>
            <person name="de Groot N.N."/>
        </authorList>
    </citation>
    <scope>NUCLEOTIDE SEQUENCE [LARGE SCALE GENOMIC DNA]</scope>
    <source>
        <strain evidence="1 2">DSM 26130</strain>
    </source>
</reference>
<proteinExistence type="predicted"/>
<evidence type="ECO:0000313" key="2">
    <source>
        <dbReference type="Proteomes" id="UP000198598"/>
    </source>
</evidence>